<gene>
    <name evidence="2" type="ORF">H103_08730</name>
</gene>
<dbReference type="InterPro" id="IPR004045">
    <property type="entry name" value="Glutathione_S-Trfase_N"/>
</dbReference>
<feature type="domain" description="GST N-terminal" evidence="1">
    <location>
        <begin position="93"/>
        <end position="184"/>
    </location>
</feature>
<dbReference type="InterPro" id="IPR036282">
    <property type="entry name" value="Glutathione-S-Trfase_C_sf"/>
</dbReference>
<accession>A0A022VMX6</accession>
<dbReference type="PROSITE" id="PS50404">
    <property type="entry name" value="GST_NTER"/>
    <property type="match status" value="1"/>
</dbReference>
<dbReference type="SUPFAM" id="SSF47616">
    <property type="entry name" value="GST C-terminal domain-like"/>
    <property type="match status" value="1"/>
</dbReference>
<sequence length="353" mass="39355">MFLVVIKPSRSWLCTMSLHESFLLMHSNYPSWGCVVVPDKRYSVRQHRGSGDAAMLNIPELTKQYTIVSYSPTASSMALSAPELVITFYDIALAPPVIENAASPNPWKSRYALNFKKIPYKTNWILLPDISTVRTSFNVPASRTFADGSPYHTLPMLSDPATGKVIGDSFEIAMYLQRQHPSSGGDLFPEQDLSFTYGEGPVLFAPIAESKVEKSIEAYVKFNTSVDAAFTAHVPLMVHGLPFDPATAEQSKAEFSRRAGIPWEDLSVKGEQRGEMLKSYEQALSGLAELYRRDITGPFLLGNRPSYADFIVGGWLRMSQVTLPKEEWEALTSWHDGIFGQLHQALEAYAQMD</sequence>
<evidence type="ECO:0000259" key="1">
    <source>
        <dbReference type="PROSITE" id="PS50404"/>
    </source>
</evidence>
<dbReference type="Pfam" id="PF22041">
    <property type="entry name" value="GST_C_7"/>
    <property type="match status" value="1"/>
</dbReference>
<dbReference type="HOGENOM" id="CLU_011226_4_1_1"/>
<reference evidence="2" key="1">
    <citation type="submission" date="2014-02" db="EMBL/GenBank/DDBJ databases">
        <title>The Genome Sequence of Trichophyton rubrum (morphotype fischeri) CBS 288.86.</title>
        <authorList>
            <consortium name="The Broad Institute Genomics Platform"/>
            <person name="Cuomo C.A."/>
            <person name="White T.C."/>
            <person name="Graser Y."/>
            <person name="Martinez-Rossi N."/>
            <person name="Heitman J."/>
            <person name="Young S.K."/>
            <person name="Zeng Q."/>
            <person name="Gargeya S."/>
            <person name="Abouelleil A."/>
            <person name="Alvarado L."/>
            <person name="Chapman S.B."/>
            <person name="Gainer-Dewar J."/>
            <person name="Goldberg J."/>
            <person name="Griggs A."/>
            <person name="Gujja S."/>
            <person name="Hansen M."/>
            <person name="Howarth C."/>
            <person name="Imamovic A."/>
            <person name="Larimer J."/>
            <person name="Martinez D."/>
            <person name="Murphy C."/>
            <person name="Pearson M.D."/>
            <person name="Persinoti G."/>
            <person name="Poon T."/>
            <person name="Priest M."/>
            <person name="Roberts A.D."/>
            <person name="Saif S."/>
            <person name="Shea T.D."/>
            <person name="Sykes S.N."/>
            <person name="Wortman J."/>
            <person name="Nusbaum C."/>
            <person name="Birren B."/>
        </authorList>
    </citation>
    <scope>NUCLEOTIDE SEQUENCE [LARGE SCALE GENOMIC DNA]</scope>
    <source>
        <strain evidence="2">CBS 288.86</strain>
    </source>
</reference>
<proteinExistence type="predicted"/>
<dbReference type="Gene3D" id="3.40.30.10">
    <property type="entry name" value="Glutaredoxin"/>
    <property type="match status" value="1"/>
</dbReference>
<dbReference type="CDD" id="cd00299">
    <property type="entry name" value="GST_C_family"/>
    <property type="match status" value="1"/>
</dbReference>
<dbReference type="AlphaFoldDB" id="A0A022VMX6"/>
<name>A0A022VMX6_TRIRU</name>
<dbReference type="EMBL" id="KK207944">
    <property type="protein sequence ID" value="EZF47450.1"/>
    <property type="molecule type" value="Genomic_DNA"/>
</dbReference>
<dbReference type="Gene3D" id="1.20.1050.10">
    <property type="match status" value="1"/>
</dbReference>
<dbReference type="Proteomes" id="UP000023758">
    <property type="component" value="Unassembled WGS sequence"/>
</dbReference>
<dbReference type="InterPro" id="IPR054416">
    <property type="entry name" value="GST_UstS-like_C"/>
</dbReference>
<dbReference type="Pfam" id="PF13409">
    <property type="entry name" value="GST_N_2"/>
    <property type="match status" value="1"/>
</dbReference>
<dbReference type="InterPro" id="IPR036249">
    <property type="entry name" value="Thioredoxin-like_sf"/>
</dbReference>
<organism evidence="2">
    <name type="scientific">Trichophyton rubrum CBS 288.86</name>
    <dbReference type="NCBI Taxonomy" id="1215330"/>
    <lineage>
        <taxon>Eukaryota</taxon>
        <taxon>Fungi</taxon>
        <taxon>Dikarya</taxon>
        <taxon>Ascomycota</taxon>
        <taxon>Pezizomycotina</taxon>
        <taxon>Eurotiomycetes</taxon>
        <taxon>Eurotiomycetidae</taxon>
        <taxon>Onygenales</taxon>
        <taxon>Arthrodermataceae</taxon>
        <taxon>Trichophyton</taxon>
    </lineage>
</organism>
<evidence type="ECO:0000313" key="2">
    <source>
        <dbReference type="EMBL" id="EZF47450.1"/>
    </source>
</evidence>
<protein>
    <recommendedName>
        <fullName evidence="1">GST N-terminal domain-containing protein</fullName>
    </recommendedName>
</protein>
<dbReference type="OrthoDB" id="4951845at2759"/>
<dbReference type="SUPFAM" id="SSF52833">
    <property type="entry name" value="Thioredoxin-like"/>
    <property type="match status" value="1"/>
</dbReference>